<protein>
    <recommendedName>
        <fullName evidence="2">Endonuclease/exonuclease/phosphatase domain-containing protein</fullName>
    </recommendedName>
</protein>
<reference evidence="3 4" key="1">
    <citation type="submission" date="2014-09" db="EMBL/GenBank/DDBJ databases">
        <title>Vibrio maritimus JCM 19235. (C45) whole genome shotgun sequence.</title>
        <authorList>
            <person name="Sawabe T."/>
            <person name="Meirelles P."/>
            <person name="Nakanishi M."/>
            <person name="Sayaka M."/>
            <person name="Hattori M."/>
            <person name="Ohkuma M."/>
        </authorList>
    </citation>
    <scope>NUCLEOTIDE SEQUENCE [LARGE SCALE GENOMIC DNA]</scope>
    <source>
        <strain evidence="4">JCM19235</strain>
    </source>
</reference>
<sequence>MLKTLMLLAAVLPLTLAVYIRFFEVSWQLENLAAFLSVLPMYYAALGIVSLVARKGLLTVVMILTSLSTLVGINGQRFLQSEVCESKTLSVLQYNVFYENTSLDTLITYVREAKPDLVVLQEVTPKHGEQLTSLNNLYPYRFGGQRRIGYPNGLMIMSRSPLYGMNVRTSAAGHSIVNVIWQTRYLRDVFVVAAHPPSPRSEVLWLERNALIQDIGSFVERSPLTFNLVLGDFNLASTTRRFDQTLSDYSTQPVGSWPLFVKRWEMKSYPVAAIDHLWVKNEDVQHSPICSRERVKEIQGSDHAAILTMLNVE</sequence>
<dbReference type="GO" id="GO:0003824">
    <property type="term" value="F:catalytic activity"/>
    <property type="evidence" value="ECO:0007669"/>
    <property type="project" value="InterPro"/>
</dbReference>
<dbReference type="OrthoDB" id="5902906at2"/>
<accession>A0A090RS84</accession>
<dbReference type="InterPro" id="IPR036691">
    <property type="entry name" value="Endo/exonu/phosph_ase_sf"/>
</dbReference>
<dbReference type="Gene3D" id="3.60.10.10">
    <property type="entry name" value="Endonuclease/exonuclease/phosphatase"/>
    <property type="match status" value="1"/>
</dbReference>
<dbReference type="SUPFAM" id="SSF56219">
    <property type="entry name" value="DNase I-like"/>
    <property type="match status" value="1"/>
</dbReference>
<evidence type="ECO:0000313" key="4">
    <source>
        <dbReference type="Proteomes" id="UP000029228"/>
    </source>
</evidence>
<keyword evidence="1" id="KW-0472">Membrane</keyword>
<proteinExistence type="predicted"/>
<dbReference type="STRING" id="990268.JCM19235_6694"/>
<name>A0A090RS84_9VIBR</name>
<keyword evidence="1" id="KW-1133">Transmembrane helix</keyword>
<gene>
    <name evidence="3" type="ORF">JCM19235_6694</name>
</gene>
<feature type="transmembrane region" description="Helical" evidence="1">
    <location>
        <begin position="33"/>
        <end position="53"/>
    </location>
</feature>
<evidence type="ECO:0000259" key="2">
    <source>
        <dbReference type="Pfam" id="PF03372"/>
    </source>
</evidence>
<dbReference type="InterPro" id="IPR005135">
    <property type="entry name" value="Endo/exonuclease/phosphatase"/>
</dbReference>
<feature type="transmembrane region" description="Helical" evidence="1">
    <location>
        <begin position="60"/>
        <end position="79"/>
    </location>
</feature>
<dbReference type="AlphaFoldDB" id="A0A090RS84"/>
<feature type="domain" description="Endonuclease/exonuclease/phosphatase" evidence="2">
    <location>
        <begin position="92"/>
        <end position="303"/>
    </location>
</feature>
<comment type="caution">
    <text evidence="3">The sequence shown here is derived from an EMBL/GenBank/DDBJ whole genome shotgun (WGS) entry which is preliminary data.</text>
</comment>
<organism evidence="3 4">
    <name type="scientific">Vibrio maritimus</name>
    <dbReference type="NCBI Taxonomy" id="990268"/>
    <lineage>
        <taxon>Bacteria</taxon>
        <taxon>Pseudomonadati</taxon>
        <taxon>Pseudomonadota</taxon>
        <taxon>Gammaproteobacteria</taxon>
        <taxon>Vibrionales</taxon>
        <taxon>Vibrionaceae</taxon>
        <taxon>Vibrio</taxon>
    </lineage>
</organism>
<evidence type="ECO:0000256" key="1">
    <source>
        <dbReference type="SAM" id="Phobius"/>
    </source>
</evidence>
<dbReference type="Pfam" id="PF03372">
    <property type="entry name" value="Exo_endo_phos"/>
    <property type="match status" value="1"/>
</dbReference>
<dbReference type="Proteomes" id="UP000029228">
    <property type="component" value="Unassembled WGS sequence"/>
</dbReference>
<keyword evidence="1" id="KW-0812">Transmembrane</keyword>
<dbReference type="EMBL" id="BBMR01000002">
    <property type="protein sequence ID" value="GAL18141.1"/>
    <property type="molecule type" value="Genomic_DNA"/>
</dbReference>
<keyword evidence="4" id="KW-1185">Reference proteome</keyword>
<evidence type="ECO:0000313" key="3">
    <source>
        <dbReference type="EMBL" id="GAL18141.1"/>
    </source>
</evidence>
<reference evidence="3 4" key="2">
    <citation type="submission" date="2014-09" db="EMBL/GenBank/DDBJ databases">
        <authorList>
            <consortium name="NBRP consortium"/>
            <person name="Sawabe T."/>
            <person name="Meirelles P."/>
            <person name="Nakanishi M."/>
            <person name="Sayaka M."/>
            <person name="Hattori M."/>
            <person name="Ohkuma M."/>
        </authorList>
    </citation>
    <scope>NUCLEOTIDE SEQUENCE [LARGE SCALE GENOMIC DNA]</scope>
    <source>
        <strain evidence="4">JCM19235</strain>
    </source>
</reference>